<dbReference type="Pfam" id="PF00266">
    <property type="entry name" value="Aminotran_5"/>
    <property type="match status" value="1"/>
</dbReference>
<feature type="domain" description="Aminotransferase class V" evidence="7">
    <location>
        <begin position="20"/>
        <end position="391"/>
    </location>
</feature>
<dbReference type="NCBIfam" id="TIGR01979">
    <property type="entry name" value="sufS"/>
    <property type="match status" value="1"/>
</dbReference>
<evidence type="ECO:0000259" key="7">
    <source>
        <dbReference type="Pfam" id="PF00266"/>
    </source>
</evidence>
<comment type="similarity">
    <text evidence="2">Belongs to the class-V pyridoxal-phosphate-dependent aminotransferase family. Csd subfamily.</text>
</comment>
<name>A0A1G5FK40_9FIRM</name>
<protein>
    <recommendedName>
        <fullName evidence="3">cysteine desulfurase</fullName>
        <ecNumber evidence="3">2.8.1.7</ecNumber>
    </recommendedName>
</protein>
<dbReference type="EC" id="2.8.1.7" evidence="3"/>
<evidence type="ECO:0000313" key="9">
    <source>
        <dbReference type="Proteomes" id="UP000183047"/>
    </source>
</evidence>
<dbReference type="STRING" id="185008.bhn_I0048"/>
<dbReference type="InterPro" id="IPR000192">
    <property type="entry name" value="Aminotrans_V_dom"/>
</dbReference>
<dbReference type="InterPro" id="IPR015421">
    <property type="entry name" value="PyrdxlP-dep_Trfase_major"/>
</dbReference>
<comment type="cofactor">
    <cofactor evidence="1">
        <name>pyridoxal 5'-phosphate</name>
        <dbReference type="ChEBI" id="CHEBI:597326"/>
    </cofactor>
</comment>
<organism evidence="8 9">
    <name type="scientific">Butyrivibrio hungatei</name>
    <dbReference type="NCBI Taxonomy" id="185008"/>
    <lineage>
        <taxon>Bacteria</taxon>
        <taxon>Bacillati</taxon>
        <taxon>Bacillota</taxon>
        <taxon>Clostridia</taxon>
        <taxon>Lachnospirales</taxon>
        <taxon>Lachnospiraceae</taxon>
        <taxon>Butyrivibrio</taxon>
    </lineage>
</organism>
<proteinExistence type="inferred from homology"/>
<dbReference type="GO" id="GO:0031071">
    <property type="term" value="F:cysteine desulfurase activity"/>
    <property type="evidence" value="ECO:0007669"/>
    <property type="project" value="UniProtKB-EC"/>
</dbReference>
<evidence type="ECO:0000256" key="1">
    <source>
        <dbReference type="ARBA" id="ARBA00001933"/>
    </source>
</evidence>
<dbReference type="PANTHER" id="PTHR43586">
    <property type="entry name" value="CYSTEINE DESULFURASE"/>
    <property type="match status" value="1"/>
</dbReference>
<keyword evidence="8" id="KW-0456">Lyase</keyword>
<dbReference type="CDD" id="cd06453">
    <property type="entry name" value="SufS_like"/>
    <property type="match status" value="1"/>
</dbReference>
<dbReference type="Gene3D" id="3.40.640.10">
    <property type="entry name" value="Type I PLP-dependent aspartate aminotransferase-like (Major domain)"/>
    <property type="match status" value="1"/>
</dbReference>
<evidence type="ECO:0000256" key="3">
    <source>
        <dbReference type="ARBA" id="ARBA00012239"/>
    </source>
</evidence>
<accession>A0A1G5FK40</accession>
<keyword evidence="4" id="KW-0808">Transferase</keyword>
<comment type="catalytic activity">
    <reaction evidence="6">
        <text>(sulfur carrier)-H + L-cysteine = (sulfur carrier)-SH + L-alanine</text>
        <dbReference type="Rhea" id="RHEA:43892"/>
        <dbReference type="Rhea" id="RHEA-COMP:14737"/>
        <dbReference type="Rhea" id="RHEA-COMP:14739"/>
        <dbReference type="ChEBI" id="CHEBI:29917"/>
        <dbReference type="ChEBI" id="CHEBI:35235"/>
        <dbReference type="ChEBI" id="CHEBI:57972"/>
        <dbReference type="ChEBI" id="CHEBI:64428"/>
        <dbReference type="EC" id="2.8.1.7"/>
    </reaction>
</comment>
<dbReference type="InterPro" id="IPR016454">
    <property type="entry name" value="Cysteine_dSase"/>
</dbReference>
<dbReference type="SUPFAM" id="SSF53383">
    <property type="entry name" value="PLP-dependent transferases"/>
    <property type="match status" value="1"/>
</dbReference>
<sequence>MANIGDYRKDFDILNSGDYVYFDNAATSQRPNQVLDAISNFYRTANANPLRGLYDWSIAATDMYEDSRRVVADFIGAATPEEIIFTRNTSESLNLVAYSYGLDNVSEGDEVVISVMEHHSNILPWQMVCRKKNAKLVYLEPDEEGVISKEEYESKITDRTKVVAIGHVSNVMGVTNPVKEIVAYAKSKGAIVVVDGAQSTPHMKINVQDLGADFFAFSGHKMLGPMGIGVLYGRKELLENMSPFLTGGEMIEYVTRTDATYAELPHKFEAGTVNASGAVGLAEAIRYLQNVGFEAIEAQEQKLTALLMEGMSKLPYIKIYGSKDPKKHCGIVTFTIDGVHPHDISSVLNDDHVCIRAGHHCAQPLMQFIGEGSTARASLYFYNTEEEVKIFLEKLAKVREVMGYGA</sequence>
<dbReference type="Gene3D" id="3.90.1150.10">
    <property type="entry name" value="Aspartate Aminotransferase, domain 1"/>
    <property type="match status" value="1"/>
</dbReference>
<reference evidence="9" key="1">
    <citation type="submission" date="2016-10" db="EMBL/GenBank/DDBJ databases">
        <authorList>
            <person name="Varghese N."/>
            <person name="Submissions S."/>
        </authorList>
    </citation>
    <scope>NUCLEOTIDE SEQUENCE [LARGE SCALE GENOMIC DNA]</scope>
    <source>
        <strain evidence="9">XBD2006</strain>
    </source>
</reference>
<dbReference type="PIRSF" id="PIRSF005572">
    <property type="entry name" value="NifS"/>
    <property type="match status" value="1"/>
</dbReference>
<dbReference type="PANTHER" id="PTHR43586:SF8">
    <property type="entry name" value="CYSTEINE DESULFURASE 1, CHLOROPLASTIC"/>
    <property type="match status" value="1"/>
</dbReference>
<dbReference type="InterPro" id="IPR015422">
    <property type="entry name" value="PyrdxlP-dep_Trfase_small"/>
</dbReference>
<keyword evidence="9" id="KW-1185">Reference proteome</keyword>
<gene>
    <name evidence="8" type="ORF">SAMN02910451_02445</name>
</gene>
<evidence type="ECO:0000256" key="6">
    <source>
        <dbReference type="ARBA" id="ARBA00050776"/>
    </source>
</evidence>
<dbReference type="AlphaFoldDB" id="A0A1G5FK40"/>
<dbReference type="GO" id="GO:0006534">
    <property type="term" value="P:cysteine metabolic process"/>
    <property type="evidence" value="ECO:0007669"/>
    <property type="project" value="InterPro"/>
</dbReference>
<dbReference type="InterPro" id="IPR015424">
    <property type="entry name" value="PyrdxlP-dep_Trfase"/>
</dbReference>
<dbReference type="Proteomes" id="UP000183047">
    <property type="component" value="Unassembled WGS sequence"/>
</dbReference>
<evidence type="ECO:0000256" key="4">
    <source>
        <dbReference type="ARBA" id="ARBA00022679"/>
    </source>
</evidence>
<evidence type="ECO:0000313" key="8">
    <source>
        <dbReference type="EMBL" id="SCY39645.1"/>
    </source>
</evidence>
<dbReference type="GO" id="GO:0030170">
    <property type="term" value="F:pyridoxal phosphate binding"/>
    <property type="evidence" value="ECO:0007669"/>
    <property type="project" value="InterPro"/>
</dbReference>
<dbReference type="InterPro" id="IPR010970">
    <property type="entry name" value="Cys_dSase_SufS"/>
</dbReference>
<dbReference type="GO" id="GO:0016829">
    <property type="term" value="F:lyase activity"/>
    <property type="evidence" value="ECO:0007669"/>
    <property type="project" value="UniProtKB-KW"/>
</dbReference>
<dbReference type="OrthoDB" id="9804366at2"/>
<evidence type="ECO:0000256" key="2">
    <source>
        <dbReference type="ARBA" id="ARBA00010447"/>
    </source>
</evidence>
<dbReference type="RefSeq" id="WP_074462906.1">
    <property type="nucleotide sequence ID" value="NZ_FMUR01000015.1"/>
</dbReference>
<dbReference type="EMBL" id="FMUR01000015">
    <property type="protein sequence ID" value="SCY39645.1"/>
    <property type="molecule type" value="Genomic_DNA"/>
</dbReference>
<evidence type="ECO:0000256" key="5">
    <source>
        <dbReference type="ARBA" id="ARBA00022898"/>
    </source>
</evidence>
<keyword evidence="5" id="KW-0663">Pyridoxal phosphate</keyword>